<dbReference type="InterPro" id="IPR014756">
    <property type="entry name" value="Ig_E-set"/>
</dbReference>
<feature type="region of interest" description="Disordered" evidence="4">
    <location>
        <begin position="1056"/>
        <end position="1087"/>
    </location>
</feature>
<name>A0A0D1ZX23_9PEZI</name>
<evidence type="ECO:0000256" key="2">
    <source>
        <dbReference type="PROSITE-ProRule" id="PRU00023"/>
    </source>
</evidence>
<keyword evidence="5" id="KW-0472">Membrane</keyword>
<dbReference type="GO" id="GO:0005634">
    <property type="term" value="C:nucleus"/>
    <property type="evidence" value="ECO:0007669"/>
    <property type="project" value="TreeGrafter"/>
</dbReference>
<feature type="region of interest" description="Disordered" evidence="4">
    <location>
        <begin position="380"/>
        <end position="423"/>
    </location>
</feature>
<feature type="compositionally biased region" description="Low complexity" evidence="4">
    <location>
        <begin position="85"/>
        <end position="103"/>
    </location>
</feature>
<feature type="repeat" description="ANK" evidence="2">
    <location>
        <begin position="981"/>
        <end position="1013"/>
    </location>
</feature>
<feature type="domain" description="IPT/TIG" evidence="6">
    <location>
        <begin position="771"/>
        <end position="859"/>
    </location>
</feature>
<dbReference type="GO" id="GO:0006357">
    <property type="term" value="P:regulation of transcription by RNA polymerase II"/>
    <property type="evidence" value="ECO:0007669"/>
    <property type="project" value="TreeGrafter"/>
</dbReference>
<dbReference type="GO" id="GO:0003690">
    <property type="term" value="F:double-stranded DNA binding"/>
    <property type="evidence" value="ECO:0007669"/>
    <property type="project" value="TreeGrafter"/>
</dbReference>
<feature type="compositionally biased region" description="Polar residues" evidence="4">
    <location>
        <begin position="124"/>
        <end position="134"/>
    </location>
</feature>
<dbReference type="Gene3D" id="1.25.40.20">
    <property type="entry name" value="Ankyrin repeat-containing domain"/>
    <property type="match status" value="1"/>
</dbReference>
<feature type="compositionally biased region" description="Low complexity" evidence="4">
    <location>
        <begin position="1056"/>
        <end position="1070"/>
    </location>
</feature>
<feature type="compositionally biased region" description="Polar residues" evidence="4">
    <location>
        <begin position="605"/>
        <end position="625"/>
    </location>
</feature>
<evidence type="ECO:0000259" key="6">
    <source>
        <dbReference type="SMART" id="SM00429"/>
    </source>
</evidence>
<dbReference type="RefSeq" id="XP_016208439.1">
    <property type="nucleotide sequence ID" value="XM_016363735.1"/>
</dbReference>
<dbReference type="SMART" id="SM00248">
    <property type="entry name" value="ANK"/>
    <property type="match status" value="2"/>
</dbReference>
<feature type="coiled-coil region" evidence="3">
    <location>
        <begin position="1143"/>
        <end position="1170"/>
    </location>
</feature>
<feature type="region of interest" description="Disordered" evidence="4">
    <location>
        <begin position="79"/>
        <end position="153"/>
    </location>
</feature>
<dbReference type="GO" id="GO:0003712">
    <property type="term" value="F:transcription coregulator activity"/>
    <property type="evidence" value="ECO:0007669"/>
    <property type="project" value="TreeGrafter"/>
</dbReference>
<keyword evidence="3" id="KW-0175">Coiled coil</keyword>
<keyword evidence="5" id="KW-0812">Transmembrane</keyword>
<dbReference type="STRING" id="253628.A0A0D1ZX23"/>
<dbReference type="PANTHER" id="PTHR23335:SF1">
    <property type="entry name" value="CALMODULIN-BINDING TRANSCRIPTION ACTIVATOR, ISOFORM F"/>
    <property type="match status" value="1"/>
</dbReference>
<evidence type="ECO:0000256" key="5">
    <source>
        <dbReference type="SAM" id="Phobius"/>
    </source>
</evidence>
<keyword evidence="1 2" id="KW-0040">ANK repeat</keyword>
<protein>
    <recommendedName>
        <fullName evidence="6">IPT/TIG domain-containing protein</fullName>
    </recommendedName>
</protein>
<evidence type="ECO:0000256" key="4">
    <source>
        <dbReference type="SAM" id="MobiDB-lite"/>
    </source>
</evidence>
<dbReference type="Proteomes" id="UP000053259">
    <property type="component" value="Unassembled WGS sequence"/>
</dbReference>
<accession>A0A0D1ZX23</accession>
<dbReference type="Pfam" id="PF12796">
    <property type="entry name" value="Ank_2"/>
    <property type="match status" value="1"/>
</dbReference>
<dbReference type="FunCoup" id="A0A0D1ZX23">
    <property type="interactions" value="1221"/>
</dbReference>
<feature type="compositionally biased region" description="Polar residues" evidence="4">
    <location>
        <begin position="45"/>
        <end position="59"/>
    </location>
</feature>
<feature type="region of interest" description="Disordered" evidence="4">
    <location>
        <begin position="1"/>
        <end position="59"/>
    </location>
</feature>
<evidence type="ECO:0000313" key="8">
    <source>
        <dbReference type="Proteomes" id="UP000053259"/>
    </source>
</evidence>
<keyword evidence="8" id="KW-1185">Reference proteome</keyword>
<proteinExistence type="predicted"/>
<feature type="compositionally biased region" description="Low complexity" evidence="4">
    <location>
        <begin position="1191"/>
        <end position="1205"/>
    </location>
</feature>
<evidence type="ECO:0000256" key="1">
    <source>
        <dbReference type="ARBA" id="ARBA00023043"/>
    </source>
</evidence>
<dbReference type="PROSITE" id="PS50297">
    <property type="entry name" value="ANK_REP_REGION"/>
    <property type="match status" value="2"/>
</dbReference>
<dbReference type="Gene3D" id="2.60.40.10">
    <property type="entry name" value="Immunoglobulins"/>
    <property type="match status" value="1"/>
</dbReference>
<dbReference type="GeneID" id="27317608"/>
<dbReference type="InterPro" id="IPR013783">
    <property type="entry name" value="Ig-like_fold"/>
</dbReference>
<feature type="repeat" description="ANK" evidence="2">
    <location>
        <begin position="948"/>
        <end position="980"/>
    </location>
</feature>
<dbReference type="Pfam" id="PF25603">
    <property type="entry name" value="SPT23_MGA2_DBD"/>
    <property type="match status" value="2"/>
</dbReference>
<keyword evidence="5" id="KW-1133">Transmembrane helix</keyword>
<dbReference type="SMART" id="SM00429">
    <property type="entry name" value="IPT"/>
    <property type="match status" value="1"/>
</dbReference>
<dbReference type="InterPro" id="IPR057962">
    <property type="entry name" value="SPT23_MGA2_DBD"/>
</dbReference>
<gene>
    <name evidence="7" type="ORF">PV09_09635</name>
</gene>
<dbReference type="Pfam" id="PF01833">
    <property type="entry name" value="TIG"/>
    <property type="match status" value="1"/>
</dbReference>
<dbReference type="InParanoid" id="A0A0D1ZX23"/>
<dbReference type="EMBL" id="KN847631">
    <property type="protein sequence ID" value="KIV98569.1"/>
    <property type="molecule type" value="Genomic_DNA"/>
</dbReference>
<dbReference type="SUPFAM" id="SSF48403">
    <property type="entry name" value="Ankyrin repeat"/>
    <property type="match status" value="1"/>
</dbReference>
<dbReference type="CDD" id="cd00102">
    <property type="entry name" value="IPT"/>
    <property type="match status" value="1"/>
</dbReference>
<dbReference type="SUPFAM" id="SSF81296">
    <property type="entry name" value="E set domains"/>
    <property type="match status" value="1"/>
</dbReference>
<organism evidence="7 8">
    <name type="scientific">Verruconis gallopava</name>
    <dbReference type="NCBI Taxonomy" id="253628"/>
    <lineage>
        <taxon>Eukaryota</taxon>
        <taxon>Fungi</taxon>
        <taxon>Dikarya</taxon>
        <taxon>Ascomycota</taxon>
        <taxon>Pezizomycotina</taxon>
        <taxon>Dothideomycetes</taxon>
        <taxon>Pleosporomycetidae</taxon>
        <taxon>Venturiales</taxon>
        <taxon>Sympoventuriaceae</taxon>
        <taxon>Verruconis</taxon>
    </lineage>
</organism>
<evidence type="ECO:0000256" key="3">
    <source>
        <dbReference type="SAM" id="Coils"/>
    </source>
</evidence>
<dbReference type="VEuPathDB" id="FungiDB:PV09_09635"/>
<dbReference type="PANTHER" id="PTHR23335">
    <property type="entry name" value="CALMODULIN-BINDING TRANSCRIPTION ACTIVATOR CAMTA"/>
    <property type="match status" value="1"/>
</dbReference>
<dbReference type="InterPro" id="IPR002110">
    <property type="entry name" value="Ankyrin_rpt"/>
</dbReference>
<feature type="compositionally biased region" description="Low complexity" evidence="4">
    <location>
        <begin position="657"/>
        <end position="666"/>
    </location>
</feature>
<evidence type="ECO:0000313" key="7">
    <source>
        <dbReference type="EMBL" id="KIV98569.1"/>
    </source>
</evidence>
<dbReference type="InterPro" id="IPR002909">
    <property type="entry name" value="IPT_dom"/>
</dbReference>
<feature type="region of interest" description="Disordered" evidence="4">
    <location>
        <begin position="1191"/>
        <end position="1229"/>
    </location>
</feature>
<feature type="region of interest" description="Disordered" evidence="4">
    <location>
        <begin position="605"/>
        <end position="667"/>
    </location>
</feature>
<dbReference type="OrthoDB" id="71307at2759"/>
<reference evidence="7 8" key="1">
    <citation type="submission" date="2015-01" db="EMBL/GenBank/DDBJ databases">
        <title>The Genome Sequence of Ochroconis gallopava CBS43764.</title>
        <authorList>
            <consortium name="The Broad Institute Genomics Platform"/>
            <person name="Cuomo C."/>
            <person name="de Hoog S."/>
            <person name="Gorbushina A."/>
            <person name="Stielow B."/>
            <person name="Teixiera M."/>
            <person name="Abouelleil A."/>
            <person name="Chapman S.B."/>
            <person name="Priest M."/>
            <person name="Young S.K."/>
            <person name="Wortman J."/>
            <person name="Nusbaum C."/>
            <person name="Birren B."/>
        </authorList>
    </citation>
    <scope>NUCLEOTIDE SEQUENCE [LARGE SCALE GENOMIC DNA]</scope>
    <source>
        <strain evidence="7 8">CBS 43764</strain>
    </source>
</reference>
<feature type="transmembrane region" description="Helical" evidence="5">
    <location>
        <begin position="1301"/>
        <end position="1320"/>
    </location>
</feature>
<dbReference type="PROSITE" id="PS50088">
    <property type="entry name" value="ANK_REPEAT"/>
    <property type="match status" value="2"/>
</dbReference>
<feature type="compositionally biased region" description="Acidic residues" evidence="4">
    <location>
        <begin position="1075"/>
        <end position="1087"/>
    </location>
</feature>
<sequence length="1347" mass="146015">MFNSNFASPPDLPSPNANMYDVDGLDESSFDLVDGANPTFDPNDFLNSDLMSSPAPTTAQLNFGSPVIFQNKAAQSPLPQFHPRSVVSSASPESSTQDSSSDSSGRRKRKSPSESSPGAVFGSYHSQNENSWSDQGLEMARGKRRPKHDSPVMKQEDASMGMLNNSMTQSFNIKSAANSPPAVPGAPASKTWSIGTPRSAGEQDLSAMPYRTRSPATFHFGIGSRDTTPPSAMPFDSTHNTPYMMMRDSPDTDPLSFPGRTPLGSMMDGFTMFSPAPAIQTTTNMGTVRPGDIGRQQIRLHVSPLGQKSRVETQIPIKLTLDPLPAHVKKMHLPTETIAKAKFLAKETRPSHDTLELSAMLVCTSAMEKPEHKAHALQIAREGSHLKRGVNPRRSSTGDTKKGGELDLSDPDSPMNGGPVRICDNCVSRERKRAGRKKAKKQEDEERWYEYEHDRIIMFNTTEYVEFHTPTPAKEPQYAENVSFSPEAKQIDAPMRIVCYCRHQQEKIGFQVIFTIKDFQGRIVAQVMTQSILITDDHKTHTHGVSSTPGLAVVDSANVSIPSFIPGGAVQPHGLPGRAYHSSTNLAGLSSQSFFNNIGNALAQGQRSATSMTPRNLSRPASPSGHTGPKKKRKGSSGQHKIPADLMMTRSDHEPITSTPTATSTSQVMASHVSPESGNFGFDTSMSFGGLTQQNTFNTTPPTPDPSIPQTVNHEKGDNYFFSAPNSAHPSRAPSPTSFARQQIGMYSNAVAAKPNAFSGIQFGANESHPPPTMYKIRPDRGPTSGNIEVVILGKNFNRNLEVMFGDNIATATTFWNSDTLVCLLPPAVNAGAVPVTFVTTDQRSFLPPSSSTLMFTYVNDGQQSLFELAIRLQCQAQTGQGSDHLQYAQNLINALSPGNNFTGGQAGGFNANMLSTGNAEDLMLSIINKVDLIDSPFKPYYEHRTDRGSTMLAVACRLGYERLVAALLARGADPDAADVGGFTPLMLAALCGHVSIVRRLILRGADPGLRNLRGMTAAELAPTPEVRQYVRHRRHYRSVSAGSLFVRSRANSATSTRSLWGPPSSSASSTMYSTEDESALESGNEDENDHIVHVSLSALASRRQSLAALQSRRGSEISRTGADTILSTPAAVPSENAPANTISMLTALRDQMTAQINALQQNLTSMQLSDLLQEQDLRAFGRRISTWGPMMRRVPSPRSASPASSEPPPPYHEACPDSADQDFDTKPPDVLVAESSHSAFTATLLPPSSAHDSTLRQRAAAESTAGKVTIGKTSPTGVEAAELRRIRLERLTPAKYDKNLWSIWFPLLIILVTWYFSGLQAPPFVSWLKSLNVTVTESFGFAAVEQ</sequence>
<dbReference type="InterPro" id="IPR036770">
    <property type="entry name" value="Ankyrin_rpt-contain_sf"/>
</dbReference>